<evidence type="ECO:0000256" key="3">
    <source>
        <dbReference type="ARBA" id="ARBA00022630"/>
    </source>
</evidence>
<dbReference type="InterPro" id="IPR046373">
    <property type="entry name" value="Acyl-CoA_Oxase/DH_mid-dom_sf"/>
</dbReference>
<reference evidence="10 11" key="1">
    <citation type="journal article" date="2015" name="Microbiome">
        <title>Genomic resolution of linkages in carbon, nitrogen, and sulfur cycling among widespread estuary sediment bacteria.</title>
        <authorList>
            <person name="Baker B.J."/>
            <person name="Lazar C.S."/>
            <person name="Teske A.P."/>
            <person name="Dick G.J."/>
        </authorList>
    </citation>
    <scope>NUCLEOTIDE SEQUENCE [LARGE SCALE GENOMIC DNA]</scope>
    <source>
        <strain evidence="10">DG_26</strain>
    </source>
</reference>
<evidence type="ECO:0000313" key="10">
    <source>
        <dbReference type="EMBL" id="KPJ50806.1"/>
    </source>
</evidence>
<dbReference type="Gene3D" id="1.20.140.10">
    <property type="entry name" value="Butyryl-CoA Dehydrogenase, subunit A, domain 3"/>
    <property type="match status" value="1"/>
</dbReference>
<comment type="caution">
    <text evidence="10">The sequence shown here is derived from an EMBL/GenBank/DDBJ whole genome shotgun (WGS) entry which is preliminary data.</text>
</comment>
<dbReference type="PANTHER" id="PTHR43884:SF12">
    <property type="entry name" value="ISOVALERYL-COA DEHYDROGENASE, MITOCHONDRIAL-RELATED"/>
    <property type="match status" value="1"/>
</dbReference>
<dbReference type="Gene3D" id="2.40.110.10">
    <property type="entry name" value="Butyryl-CoA Dehydrogenase, subunit A, domain 2"/>
    <property type="match status" value="1"/>
</dbReference>
<gene>
    <name evidence="10" type="ORF">AMJ40_01845</name>
</gene>
<dbReference type="AlphaFoldDB" id="A0A0S7WKZ9"/>
<sequence length="378" mass="41000">MVLDTKYQRFRDEVREFATQVVAPKASHIDQTGEFSWDTAKEMGRMGLLGIPFPKKYGGAGLDHLSYAIAVEEISRVCGSTGVTLAAHVSLGCYPIYASGTEKQKRKFLPPLLKGDKIGSFGLTEPNAGSDAGATETTAELAGDEWIINGTKRFITSGAIADTMVITATQDRSKGVHGISAFIVEKGSPGFSPGREEEKLGLRGSITSELVFEDCRIPKENLLGQEYEGFKIFMQTLDGGRISIGAMALGIGQGALDASIEYAQNRVQFGKPLRKFQLIQRMIADMETEISAARHLVYHAAMLKDGGEVVTKEGAMAKLYASEACMRATSAAIQIHGCRGLTNAYPVERFFRDAKLTEIGEGTSEIMRIVIAREILGR</sequence>
<evidence type="ECO:0000313" key="11">
    <source>
        <dbReference type="Proteomes" id="UP000051124"/>
    </source>
</evidence>
<dbReference type="Proteomes" id="UP000051124">
    <property type="component" value="Unassembled WGS sequence"/>
</dbReference>
<protein>
    <submittedName>
        <fullName evidence="10">Acyl-CoA dehydrogenase</fullName>
    </submittedName>
</protein>
<evidence type="ECO:0000256" key="1">
    <source>
        <dbReference type="ARBA" id="ARBA00001974"/>
    </source>
</evidence>
<dbReference type="Pfam" id="PF00441">
    <property type="entry name" value="Acyl-CoA_dh_1"/>
    <property type="match status" value="1"/>
</dbReference>
<dbReference type="InterPro" id="IPR009075">
    <property type="entry name" value="AcylCo_DH/oxidase_C"/>
</dbReference>
<name>A0A0S7WKZ9_UNCT6</name>
<evidence type="ECO:0000259" key="8">
    <source>
        <dbReference type="Pfam" id="PF02770"/>
    </source>
</evidence>
<evidence type="ECO:0000256" key="6">
    <source>
        <dbReference type="RuleBase" id="RU362125"/>
    </source>
</evidence>
<dbReference type="PIRSF" id="PIRSF016578">
    <property type="entry name" value="HsaA"/>
    <property type="match status" value="1"/>
</dbReference>
<dbReference type="PROSITE" id="PS00072">
    <property type="entry name" value="ACYL_COA_DH_1"/>
    <property type="match status" value="1"/>
</dbReference>
<dbReference type="InterPro" id="IPR036250">
    <property type="entry name" value="AcylCo_DH-like_C"/>
</dbReference>
<comment type="cofactor">
    <cofactor evidence="1 6">
        <name>FAD</name>
        <dbReference type="ChEBI" id="CHEBI:57692"/>
    </cofactor>
</comment>
<evidence type="ECO:0000259" key="9">
    <source>
        <dbReference type="Pfam" id="PF02771"/>
    </source>
</evidence>
<dbReference type="FunFam" id="1.20.140.10:FF:000004">
    <property type="entry name" value="Acyl-CoA dehydrogenase FadE25"/>
    <property type="match status" value="1"/>
</dbReference>
<accession>A0A0S7WKZ9</accession>
<feature type="domain" description="Acyl-CoA dehydrogenase/oxidase C-terminal" evidence="7">
    <location>
        <begin position="228"/>
        <end position="376"/>
    </location>
</feature>
<dbReference type="Pfam" id="PF02771">
    <property type="entry name" value="Acyl-CoA_dh_N"/>
    <property type="match status" value="1"/>
</dbReference>
<dbReference type="PANTHER" id="PTHR43884">
    <property type="entry name" value="ACYL-COA DEHYDROGENASE"/>
    <property type="match status" value="1"/>
</dbReference>
<keyword evidence="5 6" id="KW-0560">Oxidoreductase</keyword>
<dbReference type="EMBL" id="LIZT01000012">
    <property type="protein sequence ID" value="KPJ50806.1"/>
    <property type="molecule type" value="Genomic_DNA"/>
</dbReference>
<dbReference type="FunFam" id="1.10.540.10:FF:000002">
    <property type="entry name" value="Acyl-CoA dehydrogenase FadE19"/>
    <property type="match status" value="1"/>
</dbReference>
<organism evidence="10 11">
    <name type="scientific">candidate division TA06 bacterium DG_26</name>
    <dbReference type="NCBI Taxonomy" id="1703771"/>
    <lineage>
        <taxon>Bacteria</taxon>
        <taxon>Bacteria division TA06</taxon>
    </lineage>
</organism>
<dbReference type="PATRIC" id="fig|1703771.3.peg.188"/>
<dbReference type="InterPro" id="IPR006089">
    <property type="entry name" value="Acyl-CoA_DH_CS"/>
</dbReference>
<evidence type="ECO:0000256" key="5">
    <source>
        <dbReference type="ARBA" id="ARBA00023002"/>
    </source>
</evidence>
<keyword evidence="4 6" id="KW-0274">FAD</keyword>
<keyword evidence="3 6" id="KW-0285">Flavoprotein</keyword>
<evidence type="ECO:0000256" key="4">
    <source>
        <dbReference type="ARBA" id="ARBA00022827"/>
    </source>
</evidence>
<feature type="domain" description="Acyl-CoA dehydrogenase/oxidase N-terminal" evidence="9">
    <location>
        <begin position="7"/>
        <end position="116"/>
    </location>
</feature>
<dbReference type="GO" id="GO:0050660">
    <property type="term" value="F:flavin adenine dinucleotide binding"/>
    <property type="evidence" value="ECO:0007669"/>
    <property type="project" value="InterPro"/>
</dbReference>
<evidence type="ECO:0000256" key="2">
    <source>
        <dbReference type="ARBA" id="ARBA00009347"/>
    </source>
</evidence>
<dbReference type="FunFam" id="2.40.110.10:FF:000009">
    <property type="entry name" value="Acyl-CoA dehydrogenase"/>
    <property type="match status" value="1"/>
</dbReference>
<comment type="similarity">
    <text evidence="2 6">Belongs to the acyl-CoA dehydrogenase family.</text>
</comment>
<dbReference type="SUPFAM" id="SSF47203">
    <property type="entry name" value="Acyl-CoA dehydrogenase C-terminal domain-like"/>
    <property type="match status" value="1"/>
</dbReference>
<dbReference type="GO" id="GO:0003995">
    <property type="term" value="F:acyl-CoA dehydrogenase activity"/>
    <property type="evidence" value="ECO:0007669"/>
    <property type="project" value="InterPro"/>
</dbReference>
<dbReference type="InterPro" id="IPR009100">
    <property type="entry name" value="AcylCoA_DH/oxidase_NM_dom_sf"/>
</dbReference>
<dbReference type="SUPFAM" id="SSF56645">
    <property type="entry name" value="Acyl-CoA dehydrogenase NM domain-like"/>
    <property type="match status" value="1"/>
</dbReference>
<proteinExistence type="inferred from homology"/>
<dbReference type="InterPro" id="IPR013786">
    <property type="entry name" value="AcylCoA_DH/ox_N"/>
</dbReference>
<dbReference type="InterPro" id="IPR037069">
    <property type="entry name" value="AcylCoA_DH/ox_N_sf"/>
</dbReference>
<dbReference type="Pfam" id="PF02770">
    <property type="entry name" value="Acyl-CoA_dh_M"/>
    <property type="match status" value="1"/>
</dbReference>
<dbReference type="InterPro" id="IPR006091">
    <property type="entry name" value="Acyl-CoA_Oxase/DH_mid-dom"/>
</dbReference>
<evidence type="ECO:0000259" key="7">
    <source>
        <dbReference type="Pfam" id="PF00441"/>
    </source>
</evidence>
<dbReference type="Gene3D" id="1.10.540.10">
    <property type="entry name" value="Acyl-CoA dehydrogenase/oxidase, N-terminal domain"/>
    <property type="match status" value="1"/>
</dbReference>
<feature type="domain" description="Acyl-CoA oxidase/dehydrogenase middle" evidence="8">
    <location>
        <begin position="120"/>
        <end position="215"/>
    </location>
</feature>